<dbReference type="SUPFAM" id="SSF52172">
    <property type="entry name" value="CheY-like"/>
    <property type="match status" value="1"/>
</dbReference>
<dbReference type="RefSeq" id="WP_169626903.1">
    <property type="nucleotide sequence ID" value="NZ_JABBNT010000006.1"/>
</dbReference>
<protein>
    <submittedName>
        <fullName evidence="3">Response regulator</fullName>
    </submittedName>
</protein>
<evidence type="ECO:0000256" key="1">
    <source>
        <dbReference type="PROSITE-ProRule" id="PRU00169"/>
    </source>
</evidence>
<dbReference type="InterPro" id="IPR052048">
    <property type="entry name" value="ST_Response_Regulator"/>
</dbReference>
<proteinExistence type="predicted"/>
<dbReference type="CDD" id="cd17546">
    <property type="entry name" value="REC_hyHK_CKI1_RcsC-like"/>
    <property type="match status" value="1"/>
</dbReference>
<gene>
    <name evidence="3" type="ORF">HH303_18585</name>
</gene>
<keyword evidence="4" id="KW-1185">Reference proteome</keyword>
<name>A0A7Y0HG34_9PROT</name>
<feature type="domain" description="Response regulatory" evidence="2">
    <location>
        <begin position="5"/>
        <end position="124"/>
    </location>
</feature>
<sequence>MNYHPVLVVEDNKTTRMLLCSFLEKLGVAYEEAEDGVEAISKLQHGRYSLVLLDIILPNKDGFEVLHWMRSTDTIIPVVAISDIAGQGDKSISYVKMAQLLGAEDGFGKPIRSTDLREILEYRRSMK</sequence>
<evidence type="ECO:0000259" key="2">
    <source>
        <dbReference type="PROSITE" id="PS50110"/>
    </source>
</evidence>
<dbReference type="SMART" id="SM00448">
    <property type="entry name" value="REC"/>
    <property type="match status" value="1"/>
</dbReference>
<reference evidence="3 4" key="1">
    <citation type="submission" date="2020-04" db="EMBL/GenBank/DDBJ databases">
        <title>Rhodospirillaceae bacterium KN72 isolated from deep sea.</title>
        <authorList>
            <person name="Zhang D.-C."/>
        </authorList>
    </citation>
    <scope>NUCLEOTIDE SEQUENCE [LARGE SCALE GENOMIC DNA]</scope>
    <source>
        <strain evidence="3 4">KN72</strain>
    </source>
</reference>
<dbReference type="GO" id="GO:0000160">
    <property type="term" value="P:phosphorelay signal transduction system"/>
    <property type="evidence" value="ECO:0007669"/>
    <property type="project" value="InterPro"/>
</dbReference>
<organism evidence="3 4">
    <name type="scientific">Pacificispira spongiicola</name>
    <dbReference type="NCBI Taxonomy" id="2729598"/>
    <lineage>
        <taxon>Bacteria</taxon>
        <taxon>Pseudomonadati</taxon>
        <taxon>Pseudomonadota</taxon>
        <taxon>Alphaproteobacteria</taxon>
        <taxon>Rhodospirillales</taxon>
        <taxon>Rhodospirillaceae</taxon>
        <taxon>Pacificispira</taxon>
    </lineage>
</organism>
<evidence type="ECO:0000313" key="4">
    <source>
        <dbReference type="Proteomes" id="UP000539372"/>
    </source>
</evidence>
<dbReference type="Gene3D" id="3.40.50.2300">
    <property type="match status" value="1"/>
</dbReference>
<feature type="modified residue" description="4-aspartylphosphate" evidence="1">
    <location>
        <position position="54"/>
    </location>
</feature>
<dbReference type="PANTHER" id="PTHR43228">
    <property type="entry name" value="TWO-COMPONENT RESPONSE REGULATOR"/>
    <property type="match status" value="1"/>
</dbReference>
<dbReference type="AlphaFoldDB" id="A0A7Y0HG34"/>
<comment type="caution">
    <text evidence="3">The sequence shown here is derived from an EMBL/GenBank/DDBJ whole genome shotgun (WGS) entry which is preliminary data.</text>
</comment>
<keyword evidence="1" id="KW-0597">Phosphoprotein</keyword>
<accession>A0A7Y0HG34</accession>
<dbReference type="InterPro" id="IPR001789">
    <property type="entry name" value="Sig_transdc_resp-reg_receiver"/>
</dbReference>
<dbReference type="Proteomes" id="UP000539372">
    <property type="component" value="Unassembled WGS sequence"/>
</dbReference>
<dbReference type="EMBL" id="JABBNT010000006">
    <property type="protein sequence ID" value="NMM46505.1"/>
    <property type="molecule type" value="Genomic_DNA"/>
</dbReference>
<dbReference type="PROSITE" id="PS50110">
    <property type="entry name" value="RESPONSE_REGULATORY"/>
    <property type="match status" value="1"/>
</dbReference>
<dbReference type="InterPro" id="IPR011006">
    <property type="entry name" value="CheY-like_superfamily"/>
</dbReference>
<dbReference type="Pfam" id="PF00072">
    <property type="entry name" value="Response_reg"/>
    <property type="match status" value="1"/>
</dbReference>
<evidence type="ECO:0000313" key="3">
    <source>
        <dbReference type="EMBL" id="NMM46505.1"/>
    </source>
</evidence>
<dbReference type="PANTHER" id="PTHR43228:SF1">
    <property type="entry name" value="TWO-COMPONENT RESPONSE REGULATOR ARR22"/>
    <property type="match status" value="1"/>
</dbReference>